<dbReference type="PANTHER" id="PTHR44169:SF6">
    <property type="entry name" value="NADPH-DEPENDENT 1-ACYLDIHYDROXYACETONE PHOSPHATE REDUCTASE"/>
    <property type="match status" value="1"/>
</dbReference>
<dbReference type="GO" id="GO:0005811">
    <property type="term" value="C:lipid droplet"/>
    <property type="evidence" value="ECO:0007669"/>
    <property type="project" value="TreeGrafter"/>
</dbReference>
<gene>
    <name evidence="5" type="ORF">BDV25DRAFT_150166</name>
</gene>
<dbReference type="GO" id="GO:0044550">
    <property type="term" value="P:secondary metabolite biosynthetic process"/>
    <property type="evidence" value="ECO:0007669"/>
    <property type="project" value="UniProtKB-ARBA"/>
</dbReference>
<dbReference type="SUPFAM" id="SSF51735">
    <property type="entry name" value="NAD(P)-binding Rossmann-fold domains"/>
    <property type="match status" value="1"/>
</dbReference>
<organism evidence="5 6">
    <name type="scientific">Aspergillus avenaceus</name>
    <dbReference type="NCBI Taxonomy" id="36643"/>
    <lineage>
        <taxon>Eukaryota</taxon>
        <taxon>Fungi</taxon>
        <taxon>Dikarya</taxon>
        <taxon>Ascomycota</taxon>
        <taxon>Pezizomycotina</taxon>
        <taxon>Eurotiomycetes</taxon>
        <taxon>Eurotiomycetidae</taxon>
        <taxon>Eurotiales</taxon>
        <taxon>Aspergillaceae</taxon>
        <taxon>Aspergillus</taxon>
        <taxon>Aspergillus subgen. Circumdati</taxon>
    </lineage>
</organism>
<evidence type="ECO:0000256" key="2">
    <source>
        <dbReference type="ARBA" id="ARBA00022857"/>
    </source>
</evidence>
<dbReference type="OrthoDB" id="2102561at2759"/>
<sequence>MPPQRTVLITGCSDGGLGASLALAFHAAGLKVYATARNPSKLSQCTSAGIETLTLDVLSSESIKSVIPKLPRLDILVNNAGATYVMPGSDVKIPDAKALFDLNLWSYLEMTQACLPLLLQSSYGGMIVNQTSVASVAVVPFSSVYAASKAAVAMLSDTLRLELGVLGIRVVELKTGMVRSNIINNQKDAKPPVLPEKSIYAPVKEIVERALSQDDINGTGMPTLDWGRAVVGDLLRKNPPPVIWRGENAWLARIGTVLPFGMLDGVVKKLTGLTAVEKYLKA</sequence>
<dbReference type="Gene3D" id="3.40.50.720">
    <property type="entry name" value="NAD(P)-binding Rossmann-like Domain"/>
    <property type="match status" value="1"/>
</dbReference>
<dbReference type="InterPro" id="IPR002347">
    <property type="entry name" value="SDR_fam"/>
</dbReference>
<dbReference type="InterPro" id="IPR020904">
    <property type="entry name" value="Sc_DH/Rdtase_CS"/>
</dbReference>
<dbReference type="InterPro" id="IPR036291">
    <property type="entry name" value="NAD(P)-bd_dom_sf"/>
</dbReference>
<evidence type="ECO:0000313" key="5">
    <source>
        <dbReference type="EMBL" id="KAE8153077.1"/>
    </source>
</evidence>
<dbReference type="AlphaFoldDB" id="A0A5N6U359"/>
<name>A0A5N6U359_ASPAV</name>
<protein>
    <submittedName>
        <fullName evidence="5">NAD(P)-binding protein</fullName>
    </submittedName>
</protein>
<evidence type="ECO:0000256" key="1">
    <source>
        <dbReference type="ARBA" id="ARBA00006484"/>
    </source>
</evidence>
<evidence type="ECO:0000256" key="3">
    <source>
        <dbReference type="ARBA" id="ARBA00023002"/>
    </source>
</evidence>
<dbReference type="GO" id="GO:0000140">
    <property type="term" value="F:acylglycerone-phosphate reductase (NADP+) activity"/>
    <property type="evidence" value="ECO:0007669"/>
    <property type="project" value="TreeGrafter"/>
</dbReference>
<evidence type="ECO:0000313" key="6">
    <source>
        <dbReference type="Proteomes" id="UP000325780"/>
    </source>
</evidence>
<reference evidence="5 6" key="1">
    <citation type="submission" date="2019-04" db="EMBL/GenBank/DDBJ databases">
        <title>Friends and foes A comparative genomics study of 23 Aspergillus species from section Flavi.</title>
        <authorList>
            <consortium name="DOE Joint Genome Institute"/>
            <person name="Kjaerbolling I."/>
            <person name="Vesth T."/>
            <person name="Frisvad J.C."/>
            <person name="Nybo J.L."/>
            <person name="Theobald S."/>
            <person name="Kildgaard S."/>
            <person name="Isbrandt T."/>
            <person name="Kuo A."/>
            <person name="Sato A."/>
            <person name="Lyhne E.K."/>
            <person name="Kogle M.E."/>
            <person name="Wiebenga A."/>
            <person name="Kun R.S."/>
            <person name="Lubbers R.J."/>
            <person name="Makela M.R."/>
            <person name="Barry K."/>
            <person name="Chovatia M."/>
            <person name="Clum A."/>
            <person name="Daum C."/>
            <person name="Haridas S."/>
            <person name="He G."/>
            <person name="LaButti K."/>
            <person name="Lipzen A."/>
            <person name="Mondo S."/>
            <person name="Riley R."/>
            <person name="Salamov A."/>
            <person name="Simmons B.A."/>
            <person name="Magnuson J.K."/>
            <person name="Henrissat B."/>
            <person name="Mortensen U.H."/>
            <person name="Larsen T.O."/>
            <person name="Devries R.P."/>
            <person name="Grigoriev I.V."/>
            <person name="Machida M."/>
            <person name="Baker S.E."/>
            <person name="Andersen M.R."/>
        </authorList>
    </citation>
    <scope>NUCLEOTIDE SEQUENCE [LARGE SCALE GENOMIC DNA]</scope>
    <source>
        <strain evidence="5 6">IBT 18842</strain>
    </source>
</reference>
<dbReference type="EMBL" id="ML742044">
    <property type="protein sequence ID" value="KAE8153077.1"/>
    <property type="molecule type" value="Genomic_DNA"/>
</dbReference>
<dbReference type="GO" id="GO:0005783">
    <property type="term" value="C:endoplasmic reticulum"/>
    <property type="evidence" value="ECO:0007669"/>
    <property type="project" value="TreeGrafter"/>
</dbReference>
<keyword evidence="6" id="KW-1185">Reference proteome</keyword>
<dbReference type="Proteomes" id="UP000325780">
    <property type="component" value="Unassembled WGS sequence"/>
</dbReference>
<keyword evidence="3" id="KW-0560">Oxidoreductase</keyword>
<dbReference type="PROSITE" id="PS00061">
    <property type="entry name" value="ADH_SHORT"/>
    <property type="match status" value="1"/>
</dbReference>
<comment type="similarity">
    <text evidence="1 4">Belongs to the short-chain dehydrogenases/reductases (SDR) family.</text>
</comment>
<proteinExistence type="inferred from homology"/>
<dbReference type="Pfam" id="PF00106">
    <property type="entry name" value="adh_short"/>
    <property type="match status" value="1"/>
</dbReference>
<dbReference type="PANTHER" id="PTHR44169">
    <property type="entry name" value="NADPH-DEPENDENT 1-ACYLDIHYDROXYACETONE PHOSPHATE REDUCTASE"/>
    <property type="match status" value="1"/>
</dbReference>
<dbReference type="PRINTS" id="PR00081">
    <property type="entry name" value="GDHRDH"/>
</dbReference>
<evidence type="ECO:0000256" key="4">
    <source>
        <dbReference type="RuleBase" id="RU000363"/>
    </source>
</evidence>
<dbReference type="GO" id="GO:0019433">
    <property type="term" value="P:triglyceride catabolic process"/>
    <property type="evidence" value="ECO:0007669"/>
    <property type="project" value="TreeGrafter"/>
</dbReference>
<dbReference type="PRINTS" id="PR00080">
    <property type="entry name" value="SDRFAMILY"/>
</dbReference>
<dbReference type="GO" id="GO:0006654">
    <property type="term" value="P:phosphatidic acid biosynthetic process"/>
    <property type="evidence" value="ECO:0007669"/>
    <property type="project" value="TreeGrafter"/>
</dbReference>
<accession>A0A5N6U359</accession>
<dbReference type="GO" id="GO:0004806">
    <property type="term" value="F:triacylglycerol lipase activity"/>
    <property type="evidence" value="ECO:0007669"/>
    <property type="project" value="TreeGrafter"/>
</dbReference>
<keyword evidence="2" id="KW-0521">NADP</keyword>